<evidence type="ECO:0000313" key="2">
    <source>
        <dbReference type="EMBL" id="KAK7481761.1"/>
    </source>
</evidence>
<keyword evidence="3" id="KW-1185">Reference proteome</keyword>
<gene>
    <name evidence="2" type="ORF">BaRGS_00027009</name>
</gene>
<reference evidence="2 3" key="1">
    <citation type="journal article" date="2023" name="Sci. Data">
        <title>Genome assembly of the Korean intertidal mud-creeper Batillaria attramentaria.</title>
        <authorList>
            <person name="Patra A.K."/>
            <person name="Ho P.T."/>
            <person name="Jun S."/>
            <person name="Lee S.J."/>
            <person name="Kim Y."/>
            <person name="Won Y.J."/>
        </authorList>
    </citation>
    <scope>NUCLEOTIDE SEQUENCE [LARGE SCALE GENOMIC DNA]</scope>
    <source>
        <strain evidence="2">Wonlab-2016</strain>
    </source>
</reference>
<dbReference type="EMBL" id="JACVVK020000257">
    <property type="protein sequence ID" value="KAK7481761.1"/>
    <property type="molecule type" value="Genomic_DNA"/>
</dbReference>
<proteinExistence type="predicted"/>
<evidence type="ECO:0000313" key="3">
    <source>
        <dbReference type="Proteomes" id="UP001519460"/>
    </source>
</evidence>
<sequence>MSLARWLRAGAPSPDTKDEKNCDSKLIDAVNNSRWWAVRDLIDGGVSEKCRAWAVEEASQRADNPFVVDILYTTAQRNSSDQCFPHLSGEVCGVLLVKSFVVV</sequence>
<organism evidence="2 3">
    <name type="scientific">Batillaria attramentaria</name>
    <dbReference type="NCBI Taxonomy" id="370345"/>
    <lineage>
        <taxon>Eukaryota</taxon>
        <taxon>Metazoa</taxon>
        <taxon>Spiralia</taxon>
        <taxon>Lophotrochozoa</taxon>
        <taxon>Mollusca</taxon>
        <taxon>Gastropoda</taxon>
        <taxon>Caenogastropoda</taxon>
        <taxon>Sorbeoconcha</taxon>
        <taxon>Cerithioidea</taxon>
        <taxon>Batillariidae</taxon>
        <taxon>Batillaria</taxon>
    </lineage>
</organism>
<protein>
    <submittedName>
        <fullName evidence="2">Uncharacterized protein</fullName>
    </submittedName>
</protein>
<dbReference type="Proteomes" id="UP001519460">
    <property type="component" value="Unassembled WGS sequence"/>
</dbReference>
<feature type="region of interest" description="Disordered" evidence="1">
    <location>
        <begin position="1"/>
        <end position="21"/>
    </location>
</feature>
<evidence type="ECO:0000256" key="1">
    <source>
        <dbReference type="SAM" id="MobiDB-lite"/>
    </source>
</evidence>
<dbReference type="AlphaFoldDB" id="A0ABD0K370"/>
<accession>A0ABD0K370</accession>
<name>A0ABD0K370_9CAEN</name>
<comment type="caution">
    <text evidence="2">The sequence shown here is derived from an EMBL/GenBank/DDBJ whole genome shotgun (WGS) entry which is preliminary data.</text>
</comment>